<dbReference type="WBParaSite" id="MhA1_Contig405.frz3.gene6">
    <property type="protein sequence ID" value="MhA1_Contig405.frz3.gene6"/>
    <property type="gene ID" value="MhA1_Contig405.frz3.gene6"/>
</dbReference>
<proteinExistence type="predicted"/>
<evidence type="ECO:0000313" key="2">
    <source>
        <dbReference type="WBParaSite" id="MhA1_Contig405.frz3.gene6"/>
    </source>
</evidence>
<protein>
    <submittedName>
        <fullName evidence="2">Uncharacterized protein</fullName>
    </submittedName>
</protein>
<sequence>MDSNELSMANRQNYVVVPSYSEAILLDPYNNVQLSNSERSQFTPSSLLRQLFSSPHRSTGRQQDRQGQYGSIGHRLMLRTAYGEGSPKPLRHKPSRSATIACLNNKSTAHRHLPRPSTLLDRRRMPFPRSITISEGIGYNNVSNEQHNIDECSDRTPLLQRNLTMEMFNTDPPEDGEPPPPYEIALRYCSPIYQRLQQSAHSITSLLSRSRRVSHT</sequence>
<organism evidence="1 2">
    <name type="scientific">Meloidogyne hapla</name>
    <name type="common">Root-knot nematode worm</name>
    <dbReference type="NCBI Taxonomy" id="6305"/>
    <lineage>
        <taxon>Eukaryota</taxon>
        <taxon>Metazoa</taxon>
        <taxon>Ecdysozoa</taxon>
        <taxon>Nematoda</taxon>
        <taxon>Chromadorea</taxon>
        <taxon>Rhabditida</taxon>
        <taxon>Tylenchina</taxon>
        <taxon>Tylenchomorpha</taxon>
        <taxon>Tylenchoidea</taxon>
        <taxon>Meloidogynidae</taxon>
        <taxon>Meloidogyninae</taxon>
        <taxon>Meloidogyne</taxon>
    </lineage>
</organism>
<name>A0A1I8BQ26_MELHA</name>
<keyword evidence="1" id="KW-1185">Reference proteome</keyword>
<dbReference type="OMA" id="ANQANFT"/>
<dbReference type="Proteomes" id="UP000095281">
    <property type="component" value="Unplaced"/>
</dbReference>
<dbReference type="AlphaFoldDB" id="A0A1I8BQ26"/>
<evidence type="ECO:0000313" key="1">
    <source>
        <dbReference type="Proteomes" id="UP000095281"/>
    </source>
</evidence>
<reference evidence="2" key="1">
    <citation type="submission" date="2016-11" db="UniProtKB">
        <authorList>
            <consortium name="WormBaseParasite"/>
        </authorList>
    </citation>
    <scope>IDENTIFICATION</scope>
</reference>
<accession>A0A1I8BQ26</accession>